<comment type="caution">
    <text evidence="2">The sequence shown here is derived from an EMBL/GenBank/DDBJ whole genome shotgun (WGS) entry which is preliminary data.</text>
</comment>
<keyword evidence="1" id="KW-0812">Transmembrane</keyword>
<evidence type="ECO:0000256" key="1">
    <source>
        <dbReference type="SAM" id="Phobius"/>
    </source>
</evidence>
<dbReference type="STRING" id="1798382.A3D77_03135"/>
<organism evidence="2 3">
    <name type="scientific">Candidatus Gottesmanbacteria bacterium RIFCSPHIGHO2_02_FULL_39_11</name>
    <dbReference type="NCBI Taxonomy" id="1798382"/>
    <lineage>
        <taxon>Bacteria</taxon>
        <taxon>Candidatus Gottesmaniibacteriota</taxon>
    </lineage>
</organism>
<feature type="transmembrane region" description="Helical" evidence="1">
    <location>
        <begin position="360"/>
        <end position="385"/>
    </location>
</feature>
<sequence>MGKLHIFRWVFFIFSTALILGLNLAPTITFINHSPPDRYFPLMHNNSQDFYFYLSLMREGAQGQWLTTIPFTTETHSRSLVFNYFLILGKISSLLGIPMELGYLIARIVSSILFFLCAWLLIRKLKIPYPRLTYLIFLFASPFLKGDTPYLYWWTGIDAIRRASYLPHHMFGGFLLILAFYVILQFVERKISLFRFFSFSLFLLFLMLLIHTPSLLILIMTLPTAIIGYLSRKNISSLRHGRITKLTIQPFNPLTLTSLFLLLSFSLILMLIFAKLMEGDALWKHALEWEKTLQLSFLKEILGGFGILLPFTLIGIIRSILSKNFSYWLVLSWFLVPILMLPLAPFFQISNTRLVQGVPFLPFAMLTAIGIEWIVSVIPTFTLSFEGKAGIQSLMNGSSGPASGMTTKNIILIIIFFIFLLQSIPTLIWSLKDQIHEYSTPYSNIYLDKRLFSAFDFINKEYEPGTVTLASFYTGNYLPAFTNTISFIGHFGYTYDLEKKEEITDNFFSQKLNPEEAKEFLRKNNIRLIFQGPEEKRMTTEPLYPALLRKVFNNDIVTIYQAKT</sequence>
<feature type="transmembrane region" description="Helical" evidence="1">
    <location>
        <begin position="328"/>
        <end position="348"/>
    </location>
</feature>
<feature type="transmembrane region" description="Helical" evidence="1">
    <location>
        <begin position="134"/>
        <end position="153"/>
    </location>
</feature>
<evidence type="ECO:0000313" key="2">
    <source>
        <dbReference type="EMBL" id="OGG16009.1"/>
    </source>
</evidence>
<feature type="transmembrane region" description="Helical" evidence="1">
    <location>
        <begin position="6"/>
        <end position="25"/>
    </location>
</feature>
<evidence type="ECO:0008006" key="4">
    <source>
        <dbReference type="Google" id="ProtNLM"/>
    </source>
</evidence>
<feature type="transmembrane region" description="Helical" evidence="1">
    <location>
        <begin position="251"/>
        <end position="274"/>
    </location>
</feature>
<feature type="transmembrane region" description="Helical" evidence="1">
    <location>
        <begin position="103"/>
        <end position="122"/>
    </location>
</feature>
<accession>A0A1F5ZU56</accession>
<dbReference type="Proteomes" id="UP000176923">
    <property type="component" value="Unassembled WGS sequence"/>
</dbReference>
<keyword evidence="1" id="KW-0472">Membrane</keyword>
<keyword evidence="1" id="KW-1133">Transmembrane helix</keyword>
<feature type="transmembrane region" description="Helical" evidence="1">
    <location>
        <begin position="165"/>
        <end position="184"/>
    </location>
</feature>
<dbReference type="EMBL" id="MFJL01000016">
    <property type="protein sequence ID" value="OGG16009.1"/>
    <property type="molecule type" value="Genomic_DNA"/>
</dbReference>
<feature type="transmembrane region" description="Helical" evidence="1">
    <location>
        <begin position="410"/>
        <end position="431"/>
    </location>
</feature>
<proteinExistence type="predicted"/>
<gene>
    <name evidence="2" type="ORF">A3D77_03135</name>
</gene>
<protein>
    <recommendedName>
        <fullName evidence="4">Glycosyltransferase RgtA/B/C/D-like domain-containing protein</fullName>
    </recommendedName>
</protein>
<feature type="transmembrane region" description="Helical" evidence="1">
    <location>
        <begin position="191"/>
        <end position="209"/>
    </location>
</feature>
<feature type="transmembrane region" description="Helical" evidence="1">
    <location>
        <begin position="215"/>
        <end position="231"/>
    </location>
</feature>
<dbReference type="AlphaFoldDB" id="A0A1F5ZU56"/>
<name>A0A1F5ZU56_9BACT</name>
<evidence type="ECO:0000313" key="3">
    <source>
        <dbReference type="Proteomes" id="UP000176923"/>
    </source>
</evidence>
<feature type="transmembrane region" description="Helical" evidence="1">
    <location>
        <begin position="301"/>
        <end position="321"/>
    </location>
</feature>
<reference evidence="2 3" key="1">
    <citation type="journal article" date="2016" name="Nat. Commun.">
        <title>Thousands of microbial genomes shed light on interconnected biogeochemical processes in an aquifer system.</title>
        <authorList>
            <person name="Anantharaman K."/>
            <person name="Brown C.T."/>
            <person name="Hug L.A."/>
            <person name="Sharon I."/>
            <person name="Castelle C.J."/>
            <person name="Probst A.J."/>
            <person name="Thomas B.C."/>
            <person name="Singh A."/>
            <person name="Wilkins M.J."/>
            <person name="Karaoz U."/>
            <person name="Brodie E.L."/>
            <person name="Williams K.H."/>
            <person name="Hubbard S.S."/>
            <person name="Banfield J.F."/>
        </authorList>
    </citation>
    <scope>NUCLEOTIDE SEQUENCE [LARGE SCALE GENOMIC DNA]</scope>
</reference>